<dbReference type="EMBL" id="LQQC01000010">
    <property type="protein sequence ID" value="KXZ58422.1"/>
    <property type="molecule type" value="Genomic_DNA"/>
</dbReference>
<evidence type="ECO:0000313" key="4">
    <source>
        <dbReference type="Proteomes" id="UP000243589"/>
    </source>
</evidence>
<dbReference type="AlphaFoldDB" id="A0A150H8J8"/>
<name>A0A150H8J8_9MICO</name>
<evidence type="ECO:0000313" key="3">
    <source>
        <dbReference type="EMBL" id="KXZ58422.1"/>
    </source>
</evidence>
<reference evidence="3 4" key="1">
    <citation type="submission" date="2016-01" db="EMBL/GenBank/DDBJ databases">
        <title>Use of Whole Genome Sequencing to ascertain that Brevibacterium massiliense (Roux, Raoult 2009) is a later heterotypic synonym of Brevibacterium ravenspurgense (Mages 2008).</title>
        <authorList>
            <person name="Bernier A.-M."/>
            <person name="Burdz T."/>
            <person name="Huynh C."/>
            <person name="Pachecho A.L."/>
            <person name="Wiebe D."/>
            <person name="Bonner C."/>
            <person name="Bernard K."/>
        </authorList>
    </citation>
    <scope>NUCLEOTIDE SEQUENCE [LARGE SCALE GENOMIC DNA]</scope>
    <source>
        <strain evidence="3 4">CCUG56047</strain>
    </source>
</reference>
<dbReference type="InterPro" id="IPR037185">
    <property type="entry name" value="EmrE-like"/>
</dbReference>
<feature type="transmembrane region" description="Helical" evidence="2">
    <location>
        <begin position="37"/>
        <end position="58"/>
    </location>
</feature>
<keyword evidence="1 2" id="KW-0812">Transmembrane</keyword>
<dbReference type="InterPro" id="IPR045324">
    <property type="entry name" value="Small_multidrug_res"/>
</dbReference>
<evidence type="ECO:0000256" key="2">
    <source>
        <dbReference type="SAM" id="Phobius"/>
    </source>
</evidence>
<keyword evidence="2" id="KW-1133">Transmembrane helix</keyword>
<feature type="transmembrane region" description="Helical" evidence="2">
    <location>
        <begin position="6"/>
        <end position="25"/>
    </location>
</feature>
<comment type="subcellular location">
    <subcellularLocation>
        <location evidence="1">Cell membrane</location>
        <topology evidence="1">Multi-pass membrane protein</topology>
    </subcellularLocation>
</comment>
<gene>
    <name evidence="3" type="primary">sugE_1</name>
    <name evidence="3" type="ORF">Bravens_01471</name>
</gene>
<dbReference type="SUPFAM" id="SSF103481">
    <property type="entry name" value="Multidrug resistance efflux transporter EmrE"/>
    <property type="match status" value="1"/>
</dbReference>
<dbReference type="GO" id="GO:0005886">
    <property type="term" value="C:plasma membrane"/>
    <property type="evidence" value="ECO:0007669"/>
    <property type="project" value="UniProtKB-SubCell"/>
</dbReference>
<dbReference type="RefSeq" id="WP_062021853.1">
    <property type="nucleotide sequence ID" value="NZ_LQQC01000010.1"/>
</dbReference>
<evidence type="ECO:0000256" key="1">
    <source>
        <dbReference type="RuleBase" id="RU003942"/>
    </source>
</evidence>
<dbReference type="GO" id="GO:0022857">
    <property type="term" value="F:transmembrane transporter activity"/>
    <property type="evidence" value="ECO:0007669"/>
    <property type="project" value="InterPro"/>
</dbReference>
<dbReference type="Gene3D" id="1.10.3730.20">
    <property type="match status" value="1"/>
</dbReference>
<feature type="transmembrane region" description="Helical" evidence="2">
    <location>
        <begin position="88"/>
        <end position="108"/>
    </location>
</feature>
<accession>A0A150H8J8</accession>
<keyword evidence="4" id="KW-1185">Reference proteome</keyword>
<protein>
    <submittedName>
        <fullName evidence="3">Quaternary ammonium compound-resistance protein SugE</fullName>
    </submittedName>
</protein>
<dbReference type="Proteomes" id="UP000243589">
    <property type="component" value="Unassembled WGS sequence"/>
</dbReference>
<feature type="transmembrane region" description="Helical" evidence="2">
    <location>
        <begin position="64"/>
        <end position="81"/>
    </location>
</feature>
<keyword evidence="2" id="KW-0472">Membrane</keyword>
<comment type="caution">
    <text evidence="3">The sequence shown here is derived from an EMBL/GenBank/DDBJ whole genome shotgun (WGS) entry which is preliminary data.</text>
</comment>
<proteinExistence type="inferred from homology"/>
<organism evidence="3 4">
    <name type="scientific">Brevibacterium ravenspurgense</name>
    <dbReference type="NCBI Taxonomy" id="479117"/>
    <lineage>
        <taxon>Bacteria</taxon>
        <taxon>Bacillati</taxon>
        <taxon>Actinomycetota</taxon>
        <taxon>Actinomycetes</taxon>
        <taxon>Micrococcales</taxon>
        <taxon>Brevibacteriaceae</taxon>
        <taxon>Brevibacterium</taxon>
    </lineage>
</organism>
<dbReference type="PATRIC" id="fig|479117.4.peg.1458"/>
<comment type="similarity">
    <text evidence="1">Belongs to the drug/metabolite transporter (DMT) superfamily. Small multidrug resistance (SMR) (TC 2.A.7.1) family.</text>
</comment>
<dbReference type="Pfam" id="PF00893">
    <property type="entry name" value="Multi_Drug_Res"/>
    <property type="match status" value="1"/>
</dbReference>
<sequence length="109" mass="11416">MFESSAVAWTVLLISGAFEAMWAAALGESSWSMRKRIIVFSIGTIVSMGGLYLGLTVIPVGAGYAAWVGVGAVAAIAYSALRGRERLTLLRLSFVFVLIAGIVGLGVFS</sequence>